<evidence type="ECO:0000256" key="2">
    <source>
        <dbReference type="ARBA" id="ARBA00022989"/>
    </source>
</evidence>
<evidence type="ECO:0000256" key="3">
    <source>
        <dbReference type="ARBA" id="ARBA00023136"/>
    </source>
</evidence>
<feature type="transmembrane region" description="Helical" evidence="4">
    <location>
        <begin position="294"/>
        <end position="317"/>
    </location>
</feature>
<feature type="transmembrane region" description="Helical" evidence="4">
    <location>
        <begin position="420"/>
        <end position="439"/>
    </location>
</feature>
<feature type="transmembrane region" description="Helical" evidence="4">
    <location>
        <begin position="329"/>
        <end position="352"/>
    </location>
</feature>
<proteinExistence type="predicted"/>
<feature type="transmembrane region" description="Helical" evidence="4">
    <location>
        <begin position="358"/>
        <end position="375"/>
    </location>
</feature>
<dbReference type="STRING" id="1122252.SAMN05660443_0667"/>
<feature type="transmembrane region" description="Helical" evidence="4">
    <location>
        <begin position="118"/>
        <end position="138"/>
    </location>
</feature>
<gene>
    <name evidence="5" type="ORF">SAMN05660443_0667</name>
</gene>
<organism evidence="5 6">
    <name type="scientific">Marinospirillum celere</name>
    <dbReference type="NCBI Taxonomy" id="1122252"/>
    <lineage>
        <taxon>Bacteria</taxon>
        <taxon>Pseudomonadati</taxon>
        <taxon>Pseudomonadota</taxon>
        <taxon>Gammaproteobacteria</taxon>
        <taxon>Oceanospirillales</taxon>
        <taxon>Oceanospirillaceae</taxon>
        <taxon>Marinospirillum</taxon>
    </lineage>
</organism>
<accession>A0A1I1EKB9</accession>
<feature type="transmembrane region" description="Helical" evidence="4">
    <location>
        <begin position="395"/>
        <end position="414"/>
    </location>
</feature>
<reference evidence="5 6" key="1">
    <citation type="submission" date="2016-10" db="EMBL/GenBank/DDBJ databases">
        <authorList>
            <person name="de Groot N.N."/>
        </authorList>
    </citation>
    <scope>NUCLEOTIDE SEQUENCE [LARGE SCALE GENOMIC DNA]</scope>
    <source>
        <strain evidence="5 6">DSM 18438</strain>
    </source>
</reference>
<keyword evidence="1 4" id="KW-0812">Transmembrane</keyword>
<protein>
    <submittedName>
        <fullName evidence="5">Major Facilitator Superfamily protein</fullName>
    </submittedName>
</protein>
<name>A0A1I1EKB9_9GAMM</name>
<sequence length="448" mass="47661">MKRFEDSMTSPNNKHPDWAESLYERLAEDDEGRVCKDISDEACQETPGNFLYTLIANTLSSLADKLASAKTTLPWLLLHLGGPSWMLSLLVPIRESGSMLPQMLIGALVRRQAIRKWVWVWGGGLQGSCLLLMGWVALVLEGALAGYSLLGLLILFSLARGACSVAFKDVQGKTIPKTRRGRLGGWISALSGGVTLAIGLLLGMLQNQDSSWFYAGLLLLASACWFLAALVFSRIVEFPGATEGGANGLTEAFKKLNLLKDDRLFRKFVVARALAMGSGLAAPFYLALARDDLGGALVLLGLFIAVEGLAGLISSPIWGRWADQSSRKVFSNASALAGGLSLLVALVSLLSLPSSLTWGLYLLCFLGLGIAHAGVRLGRKTYMVDMAGGNKRTDYVAVSNSVIGALLLLTGLLGALTALFSVQATLILLGSAGLASALISRNWKEVSG</sequence>
<dbReference type="Proteomes" id="UP000199058">
    <property type="component" value="Unassembled WGS sequence"/>
</dbReference>
<feature type="transmembrane region" description="Helical" evidence="4">
    <location>
        <begin position="183"/>
        <end position="205"/>
    </location>
</feature>
<keyword evidence="6" id="KW-1185">Reference proteome</keyword>
<evidence type="ECO:0000313" key="6">
    <source>
        <dbReference type="Proteomes" id="UP000199058"/>
    </source>
</evidence>
<dbReference type="InterPro" id="IPR036259">
    <property type="entry name" value="MFS_trans_sf"/>
</dbReference>
<evidence type="ECO:0000256" key="1">
    <source>
        <dbReference type="ARBA" id="ARBA00022692"/>
    </source>
</evidence>
<dbReference type="AlphaFoldDB" id="A0A1I1EKB9"/>
<feature type="transmembrane region" description="Helical" evidence="4">
    <location>
        <begin position="144"/>
        <end position="163"/>
    </location>
</feature>
<feature type="transmembrane region" description="Helical" evidence="4">
    <location>
        <begin position="269"/>
        <end position="288"/>
    </location>
</feature>
<dbReference type="PANTHER" id="PTHR23526">
    <property type="entry name" value="INTEGRAL MEMBRANE TRANSPORT PROTEIN-RELATED"/>
    <property type="match status" value="1"/>
</dbReference>
<dbReference type="InterPro" id="IPR052528">
    <property type="entry name" value="Sugar_transport-like"/>
</dbReference>
<dbReference type="Pfam" id="PF07690">
    <property type="entry name" value="MFS_1"/>
    <property type="match status" value="1"/>
</dbReference>
<dbReference type="PANTHER" id="PTHR23526:SF2">
    <property type="entry name" value="MAJOR FACILITATOR SUPERFAMILY (MFS) PROFILE DOMAIN-CONTAINING PROTEIN"/>
    <property type="match status" value="1"/>
</dbReference>
<dbReference type="InterPro" id="IPR011701">
    <property type="entry name" value="MFS"/>
</dbReference>
<dbReference type="EMBL" id="FOLH01000001">
    <property type="protein sequence ID" value="SFB87609.1"/>
    <property type="molecule type" value="Genomic_DNA"/>
</dbReference>
<evidence type="ECO:0000313" key="5">
    <source>
        <dbReference type="EMBL" id="SFB87609.1"/>
    </source>
</evidence>
<keyword evidence="2 4" id="KW-1133">Transmembrane helix</keyword>
<dbReference type="GO" id="GO:0022857">
    <property type="term" value="F:transmembrane transporter activity"/>
    <property type="evidence" value="ECO:0007669"/>
    <property type="project" value="InterPro"/>
</dbReference>
<dbReference type="Gene3D" id="1.20.1250.20">
    <property type="entry name" value="MFS general substrate transporter like domains"/>
    <property type="match status" value="2"/>
</dbReference>
<feature type="transmembrane region" description="Helical" evidence="4">
    <location>
        <begin position="211"/>
        <end position="232"/>
    </location>
</feature>
<evidence type="ECO:0000256" key="4">
    <source>
        <dbReference type="SAM" id="Phobius"/>
    </source>
</evidence>
<dbReference type="SUPFAM" id="SSF103473">
    <property type="entry name" value="MFS general substrate transporter"/>
    <property type="match status" value="1"/>
</dbReference>
<keyword evidence="3 4" id="KW-0472">Membrane</keyword>